<dbReference type="PANTHER" id="PTHR22625:SF44">
    <property type="entry name" value="PLEXIN-B"/>
    <property type="match status" value="1"/>
</dbReference>
<keyword evidence="1" id="KW-0812">Transmembrane</keyword>
<dbReference type="GO" id="GO:0002116">
    <property type="term" value="C:semaphorin receptor complex"/>
    <property type="evidence" value="ECO:0007669"/>
    <property type="project" value="TreeGrafter"/>
</dbReference>
<accession>A0A4W5KA86</accession>
<reference evidence="3" key="1">
    <citation type="submission" date="2018-06" db="EMBL/GenBank/DDBJ databases">
        <title>Genome assembly of Danube salmon.</title>
        <authorList>
            <person name="Macqueen D.J."/>
            <person name="Gundappa M.K."/>
        </authorList>
    </citation>
    <scope>NUCLEOTIDE SEQUENCE [LARGE SCALE GENOMIC DNA]</scope>
</reference>
<proteinExistence type="predicted"/>
<dbReference type="GO" id="GO:0030334">
    <property type="term" value="P:regulation of cell migration"/>
    <property type="evidence" value="ECO:0007669"/>
    <property type="project" value="TreeGrafter"/>
</dbReference>
<evidence type="ECO:0000313" key="3">
    <source>
        <dbReference type="Proteomes" id="UP000314982"/>
    </source>
</evidence>
<dbReference type="GO" id="GO:0017154">
    <property type="term" value="F:semaphorin receptor activity"/>
    <property type="evidence" value="ECO:0007669"/>
    <property type="project" value="InterPro"/>
</dbReference>
<dbReference type="GO" id="GO:0007162">
    <property type="term" value="P:negative regulation of cell adhesion"/>
    <property type="evidence" value="ECO:0007669"/>
    <property type="project" value="TreeGrafter"/>
</dbReference>
<dbReference type="InterPro" id="IPR031148">
    <property type="entry name" value="Plexin"/>
</dbReference>
<dbReference type="GO" id="GO:0050772">
    <property type="term" value="P:positive regulation of axonogenesis"/>
    <property type="evidence" value="ECO:0007669"/>
    <property type="project" value="TreeGrafter"/>
</dbReference>
<dbReference type="Ensembl" id="ENSHHUT00000009175.1">
    <property type="protein sequence ID" value="ENSHHUP00000008909.1"/>
    <property type="gene ID" value="ENSHHUG00000005455.1"/>
</dbReference>
<dbReference type="GeneTree" id="ENSGT01060000251290"/>
<dbReference type="PANTHER" id="PTHR22625">
    <property type="entry name" value="PLEXIN"/>
    <property type="match status" value="1"/>
</dbReference>
<evidence type="ECO:0000313" key="2">
    <source>
        <dbReference type="Ensembl" id="ENSHHUP00000008909.1"/>
    </source>
</evidence>
<reference evidence="2" key="3">
    <citation type="submission" date="2025-09" db="UniProtKB">
        <authorList>
            <consortium name="Ensembl"/>
        </authorList>
    </citation>
    <scope>IDENTIFICATION</scope>
</reference>
<sequence>MTGKNLHHVTRVRIQGHMECSLKESPVWNNTGSSLTFHIPSGDKGSVRVCVVLPDGRCLGKATVTYGSSPSCTGLIPSTTWASGKRKIKVQGSHLEFVEGVVHDHAPQTIQTNYSSGSLWYHTPLFEHMNQPVTSTVSLRVANQTLACSSQLTYHPDPEFTSYTAIKTGNDLRVTIEKRADKLNIATEEILVFGVQEDNQDVECVMETIEKSNWTDSVICEIKNTPNANIKSVKIRVGNVTVNLDSTHTVLLRLFLLIPIIIIVIVVFLILLGIAMAKLITNFLDPRH</sequence>
<dbReference type="Proteomes" id="UP000314982">
    <property type="component" value="Unassembled WGS sequence"/>
</dbReference>
<dbReference type="GO" id="GO:0005886">
    <property type="term" value="C:plasma membrane"/>
    <property type="evidence" value="ECO:0007669"/>
    <property type="project" value="TreeGrafter"/>
</dbReference>
<evidence type="ECO:0000256" key="1">
    <source>
        <dbReference type="SAM" id="Phobius"/>
    </source>
</evidence>
<reference evidence="2" key="2">
    <citation type="submission" date="2025-08" db="UniProtKB">
        <authorList>
            <consortium name="Ensembl"/>
        </authorList>
    </citation>
    <scope>IDENTIFICATION</scope>
</reference>
<feature type="transmembrane region" description="Helical" evidence="1">
    <location>
        <begin position="254"/>
        <end position="277"/>
    </location>
</feature>
<dbReference type="GO" id="GO:0008360">
    <property type="term" value="P:regulation of cell shape"/>
    <property type="evidence" value="ECO:0007669"/>
    <property type="project" value="TreeGrafter"/>
</dbReference>
<keyword evidence="3" id="KW-1185">Reference proteome</keyword>
<name>A0A4W5KA86_9TELE</name>
<dbReference type="AlphaFoldDB" id="A0A4W5KA86"/>
<protein>
    <submittedName>
        <fullName evidence="2">Uncharacterized protein</fullName>
    </submittedName>
</protein>
<keyword evidence="1" id="KW-1133">Transmembrane helix</keyword>
<keyword evidence="1" id="KW-0472">Membrane</keyword>
<organism evidence="2 3">
    <name type="scientific">Hucho hucho</name>
    <name type="common">huchen</name>
    <dbReference type="NCBI Taxonomy" id="62062"/>
    <lineage>
        <taxon>Eukaryota</taxon>
        <taxon>Metazoa</taxon>
        <taxon>Chordata</taxon>
        <taxon>Craniata</taxon>
        <taxon>Vertebrata</taxon>
        <taxon>Euteleostomi</taxon>
        <taxon>Actinopterygii</taxon>
        <taxon>Neopterygii</taxon>
        <taxon>Teleostei</taxon>
        <taxon>Protacanthopterygii</taxon>
        <taxon>Salmoniformes</taxon>
        <taxon>Salmonidae</taxon>
        <taxon>Salmoninae</taxon>
        <taxon>Hucho</taxon>
    </lineage>
</organism>